<keyword evidence="5 7" id="KW-0687">Ribonucleoprotein</keyword>
<dbReference type="Proteomes" id="UP000287243">
    <property type="component" value="Chromosome"/>
</dbReference>
<evidence type="ECO:0000256" key="6">
    <source>
        <dbReference type="ARBA" id="ARBA00035197"/>
    </source>
</evidence>
<evidence type="ECO:0000313" key="8">
    <source>
        <dbReference type="EMBL" id="QAT16803.1"/>
    </source>
</evidence>
<dbReference type="InterPro" id="IPR057268">
    <property type="entry name" value="Ribosomal_L18"/>
</dbReference>
<comment type="function">
    <text evidence="7">This is one of the proteins that bind and probably mediate the attachment of the 5S RNA into the large ribosomal subunit, where it forms part of the central protuberance.</text>
</comment>
<keyword evidence="2 7" id="KW-0699">rRNA-binding</keyword>
<dbReference type="PANTHER" id="PTHR12899">
    <property type="entry name" value="39S RIBOSOMAL PROTEIN L18, MITOCHONDRIAL"/>
    <property type="match status" value="1"/>
</dbReference>
<comment type="similarity">
    <text evidence="1 7">Belongs to the universal ribosomal protein uL18 family.</text>
</comment>
<dbReference type="FunFam" id="3.30.420.100:FF:000001">
    <property type="entry name" value="50S ribosomal protein L18"/>
    <property type="match status" value="1"/>
</dbReference>
<organism evidence="8 9">
    <name type="scientific">Velamenicoccus archaeovorus</name>
    <dbReference type="NCBI Taxonomy" id="1930593"/>
    <lineage>
        <taxon>Bacteria</taxon>
        <taxon>Pseudomonadati</taxon>
        <taxon>Candidatus Omnitrophota</taxon>
        <taxon>Candidatus Velamenicoccus</taxon>
    </lineage>
</organism>
<dbReference type="EMBL" id="CP019384">
    <property type="protein sequence ID" value="QAT16803.1"/>
    <property type="molecule type" value="Genomic_DNA"/>
</dbReference>
<proteinExistence type="inferred from homology"/>
<dbReference type="NCBIfam" id="TIGR00060">
    <property type="entry name" value="L18_bact"/>
    <property type="match status" value="1"/>
</dbReference>
<dbReference type="InterPro" id="IPR004389">
    <property type="entry name" value="Ribosomal_uL18_bac-type"/>
</dbReference>
<dbReference type="CDD" id="cd00432">
    <property type="entry name" value="Ribosomal_L18_L5e"/>
    <property type="match status" value="1"/>
</dbReference>
<dbReference type="GO" id="GO:0003735">
    <property type="term" value="F:structural constituent of ribosome"/>
    <property type="evidence" value="ECO:0007669"/>
    <property type="project" value="InterPro"/>
</dbReference>
<evidence type="ECO:0000313" key="9">
    <source>
        <dbReference type="Proteomes" id="UP000287243"/>
    </source>
</evidence>
<dbReference type="KEGG" id="vai:BU251_03170"/>
<dbReference type="AlphaFoldDB" id="A0A410P3U6"/>
<dbReference type="OrthoDB" id="9810939at2"/>
<dbReference type="Pfam" id="PF00861">
    <property type="entry name" value="Ribosomal_L18p"/>
    <property type="match status" value="1"/>
</dbReference>
<sequence>MKIKRTARERRHLRIREKVAGTAERPRLNVRRSLQNLFIQIIDDDKKTTLFAASTADKDFKSKISYGGNVKAAAALGEIVAREAKNKNITRVVFDRGGCDYHGRIKAFAEAARKGGLEF</sequence>
<evidence type="ECO:0000256" key="7">
    <source>
        <dbReference type="HAMAP-Rule" id="MF_01337"/>
    </source>
</evidence>
<evidence type="ECO:0000256" key="1">
    <source>
        <dbReference type="ARBA" id="ARBA00007116"/>
    </source>
</evidence>
<evidence type="ECO:0000256" key="4">
    <source>
        <dbReference type="ARBA" id="ARBA00022980"/>
    </source>
</evidence>
<dbReference type="Gene3D" id="3.30.420.100">
    <property type="match status" value="1"/>
</dbReference>
<keyword evidence="3 7" id="KW-0694">RNA-binding</keyword>
<dbReference type="GO" id="GO:0022625">
    <property type="term" value="C:cytosolic large ribosomal subunit"/>
    <property type="evidence" value="ECO:0007669"/>
    <property type="project" value="TreeGrafter"/>
</dbReference>
<evidence type="ECO:0000256" key="5">
    <source>
        <dbReference type="ARBA" id="ARBA00023274"/>
    </source>
</evidence>
<keyword evidence="4 7" id="KW-0689">Ribosomal protein</keyword>
<evidence type="ECO:0000256" key="3">
    <source>
        <dbReference type="ARBA" id="ARBA00022884"/>
    </source>
</evidence>
<reference evidence="8 9" key="1">
    <citation type="submission" date="2017-01" db="EMBL/GenBank/DDBJ databases">
        <title>First insights into the biology of 'candidatus Vampirococcus archaeovorus'.</title>
        <authorList>
            <person name="Kizina J."/>
            <person name="Jordan S."/>
            <person name="Stueber K."/>
            <person name="Reinhardt R."/>
            <person name="Harder J."/>
        </authorList>
    </citation>
    <scope>NUCLEOTIDE SEQUENCE [LARGE SCALE GENOMIC DNA]</scope>
    <source>
        <strain evidence="8 9">LiM</strain>
    </source>
</reference>
<dbReference type="GO" id="GO:0006412">
    <property type="term" value="P:translation"/>
    <property type="evidence" value="ECO:0007669"/>
    <property type="project" value="UniProtKB-UniRule"/>
</dbReference>
<keyword evidence="9" id="KW-1185">Reference proteome</keyword>
<dbReference type="PANTHER" id="PTHR12899:SF3">
    <property type="entry name" value="LARGE RIBOSOMAL SUBUNIT PROTEIN UL18M"/>
    <property type="match status" value="1"/>
</dbReference>
<gene>
    <name evidence="7" type="primary">rplR</name>
    <name evidence="8" type="ORF">BU251_03170</name>
</gene>
<evidence type="ECO:0000256" key="2">
    <source>
        <dbReference type="ARBA" id="ARBA00022730"/>
    </source>
</evidence>
<dbReference type="RefSeq" id="WP_128699442.1">
    <property type="nucleotide sequence ID" value="NZ_CP019384.1"/>
</dbReference>
<name>A0A410P3U6_VELA1</name>
<dbReference type="SUPFAM" id="SSF53137">
    <property type="entry name" value="Translational machinery components"/>
    <property type="match status" value="1"/>
</dbReference>
<accession>A0A410P3U6</accession>
<dbReference type="HAMAP" id="MF_01337_B">
    <property type="entry name" value="Ribosomal_uL18_B"/>
    <property type="match status" value="1"/>
</dbReference>
<dbReference type="GO" id="GO:0008097">
    <property type="term" value="F:5S rRNA binding"/>
    <property type="evidence" value="ECO:0007669"/>
    <property type="project" value="TreeGrafter"/>
</dbReference>
<comment type="subunit">
    <text evidence="7">Part of the 50S ribosomal subunit; part of the 5S rRNA/L5/L18/L25 subcomplex. Contacts the 5S and 23S rRNAs.</text>
</comment>
<protein>
    <recommendedName>
        <fullName evidence="6 7">Large ribosomal subunit protein uL18</fullName>
    </recommendedName>
</protein>
<dbReference type="InterPro" id="IPR005484">
    <property type="entry name" value="Ribosomal_uL18_bac/plant/anim"/>
</dbReference>